<keyword evidence="7" id="KW-0406">Ion transport</keyword>
<comment type="caution">
    <text evidence="13">The sequence shown here is derived from an EMBL/GenBank/DDBJ whole genome shotgun (WGS) entry which is preliminary data.</text>
</comment>
<keyword evidence="5" id="KW-0812">Transmembrane</keyword>
<keyword evidence="10" id="KW-0998">Cell outer membrane</keyword>
<dbReference type="GO" id="GO:0015288">
    <property type="term" value="F:porin activity"/>
    <property type="evidence" value="ECO:0007669"/>
    <property type="project" value="UniProtKB-KW"/>
</dbReference>
<dbReference type="RefSeq" id="WP_136572041.1">
    <property type="nucleotide sequence ID" value="NZ_STFG01000001.1"/>
</dbReference>
<dbReference type="OrthoDB" id="6975458at2"/>
<evidence type="ECO:0000313" key="13">
    <source>
        <dbReference type="EMBL" id="THU05331.1"/>
    </source>
</evidence>
<evidence type="ECO:0000256" key="6">
    <source>
        <dbReference type="ARBA" id="ARBA00022729"/>
    </source>
</evidence>
<keyword evidence="9" id="KW-0472">Membrane</keyword>
<dbReference type="GO" id="GO:0034220">
    <property type="term" value="P:monoatomic ion transmembrane transport"/>
    <property type="evidence" value="ECO:0007669"/>
    <property type="project" value="InterPro"/>
</dbReference>
<evidence type="ECO:0000256" key="1">
    <source>
        <dbReference type="ARBA" id="ARBA00004571"/>
    </source>
</evidence>
<evidence type="ECO:0000259" key="12">
    <source>
        <dbReference type="Pfam" id="PF13609"/>
    </source>
</evidence>
<dbReference type="InterPro" id="IPR033900">
    <property type="entry name" value="Gram_neg_porin_domain"/>
</dbReference>
<dbReference type="PANTHER" id="PTHR34501:SF9">
    <property type="entry name" value="MAJOR OUTER MEMBRANE PROTEIN P.IA"/>
    <property type="match status" value="1"/>
</dbReference>
<evidence type="ECO:0000256" key="7">
    <source>
        <dbReference type="ARBA" id="ARBA00023065"/>
    </source>
</evidence>
<dbReference type="Proteomes" id="UP000308917">
    <property type="component" value="Unassembled WGS sequence"/>
</dbReference>
<dbReference type="InterPro" id="IPR001702">
    <property type="entry name" value="Porin_Gram-ve"/>
</dbReference>
<feature type="domain" description="Porin" evidence="12">
    <location>
        <begin position="13"/>
        <end position="303"/>
    </location>
</feature>
<dbReference type="PRINTS" id="PR00182">
    <property type="entry name" value="ECOLNEIPORIN"/>
</dbReference>
<comment type="subcellular location">
    <subcellularLocation>
        <location evidence="1">Cell outer membrane</location>
        <topology evidence="1">Multi-pass membrane protein</topology>
    </subcellularLocation>
</comment>
<evidence type="ECO:0000256" key="10">
    <source>
        <dbReference type="ARBA" id="ARBA00023237"/>
    </source>
</evidence>
<dbReference type="InterPro" id="IPR023614">
    <property type="entry name" value="Porin_dom_sf"/>
</dbReference>
<keyword evidence="8" id="KW-0626">Porin</keyword>
<evidence type="ECO:0000256" key="2">
    <source>
        <dbReference type="ARBA" id="ARBA00011233"/>
    </source>
</evidence>
<accession>A0A4S8FE13</accession>
<evidence type="ECO:0000256" key="9">
    <source>
        <dbReference type="ARBA" id="ARBA00023136"/>
    </source>
</evidence>
<dbReference type="Pfam" id="PF13609">
    <property type="entry name" value="Porin_4"/>
    <property type="match status" value="1"/>
</dbReference>
<evidence type="ECO:0000256" key="5">
    <source>
        <dbReference type="ARBA" id="ARBA00022692"/>
    </source>
</evidence>
<feature type="signal peptide" evidence="11">
    <location>
        <begin position="1"/>
        <end position="21"/>
    </location>
</feature>
<dbReference type="InterPro" id="IPR002299">
    <property type="entry name" value="Porin_Neis"/>
</dbReference>
<comment type="subunit">
    <text evidence="2">Homotrimer.</text>
</comment>
<sequence length="327" mass="34996">MKKHLPFVLVPLLAAGAVAHAQSSVTLYGRVNTTLENQKYSGQSSTTGLQSNSSFIGFRGSEDLGGGLKAGFVLEQQLDSTTGASSGFQRETHVSLSGGFGTLKAGNYNSTAYTYTADYISMHNHDTGSSADALFAYVVPNAAKVGYISPTFGGFSFELGYGFEDNHGGDNSPFDLSASYKVGNFDLGAAYSQFDKAKATTLRALYTGGNFALGGYVQYDDNGFNPAATTSHLGYTDFGDRLSARLVGAYFLGASEFHANVGWADEYDKIDKSGAMQYTLGYNYNLSKRTKVYGFYTRVDNERNATYAGASAGQDFSSFAVGLRHLF</sequence>
<dbReference type="EMBL" id="STFG01000001">
    <property type="protein sequence ID" value="THU05331.1"/>
    <property type="molecule type" value="Genomic_DNA"/>
</dbReference>
<name>A0A4S8FE13_9BURK</name>
<gene>
    <name evidence="13" type="ORF">E9531_01965</name>
</gene>
<organism evidence="13 14">
    <name type="scientific">Lampropedia puyangensis</name>
    <dbReference type="NCBI Taxonomy" id="1330072"/>
    <lineage>
        <taxon>Bacteria</taxon>
        <taxon>Pseudomonadati</taxon>
        <taxon>Pseudomonadota</taxon>
        <taxon>Betaproteobacteria</taxon>
        <taxon>Burkholderiales</taxon>
        <taxon>Comamonadaceae</taxon>
        <taxon>Lampropedia</taxon>
    </lineage>
</organism>
<evidence type="ECO:0000256" key="8">
    <source>
        <dbReference type="ARBA" id="ARBA00023114"/>
    </source>
</evidence>
<dbReference type="AlphaFoldDB" id="A0A4S8FE13"/>
<keyword evidence="3" id="KW-0813">Transport</keyword>
<dbReference type="Gene3D" id="2.40.160.10">
    <property type="entry name" value="Porin"/>
    <property type="match status" value="1"/>
</dbReference>
<dbReference type="InterPro" id="IPR050298">
    <property type="entry name" value="Gram-neg_bact_OMP"/>
</dbReference>
<proteinExistence type="predicted"/>
<dbReference type="PRINTS" id="PR00184">
    <property type="entry name" value="NEISSPPORIN"/>
</dbReference>
<dbReference type="CDD" id="cd00342">
    <property type="entry name" value="gram_neg_porins"/>
    <property type="match status" value="1"/>
</dbReference>
<dbReference type="GO" id="GO:0009279">
    <property type="term" value="C:cell outer membrane"/>
    <property type="evidence" value="ECO:0007669"/>
    <property type="project" value="UniProtKB-SubCell"/>
</dbReference>
<evidence type="ECO:0000256" key="3">
    <source>
        <dbReference type="ARBA" id="ARBA00022448"/>
    </source>
</evidence>
<evidence type="ECO:0000256" key="4">
    <source>
        <dbReference type="ARBA" id="ARBA00022452"/>
    </source>
</evidence>
<dbReference type="SUPFAM" id="SSF56935">
    <property type="entry name" value="Porins"/>
    <property type="match status" value="1"/>
</dbReference>
<evidence type="ECO:0000313" key="14">
    <source>
        <dbReference type="Proteomes" id="UP000308917"/>
    </source>
</evidence>
<keyword evidence="14" id="KW-1185">Reference proteome</keyword>
<feature type="chain" id="PRO_5020330078" evidence="11">
    <location>
        <begin position="22"/>
        <end position="327"/>
    </location>
</feature>
<dbReference type="PANTHER" id="PTHR34501">
    <property type="entry name" value="PROTEIN YDDL-RELATED"/>
    <property type="match status" value="1"/>
</dbReference>
<keyword evidence="6 11" id="KW-0732">Signal</keyword>
<reference evidence="13 14" key="1">
    <citation type="journal article" date="2015" name="Antonie Van Leeuwenhoek">
        <title>Lampropedia puyangensis sp. nov., isolated from symptomatic bark of Populus ? euramericana canker and emended description of Lampropedia hyalina (Ehrenberg 1832) Lee et al. 2004.</title>
        <authorList>
            <person name="Li Y."/>
            <person name="Wang T."/>
            <person name="Piao C.G."/>
            <person name="Wang L.F."/>
            <person name="Tian G.Z."/>
            <person name="Zhu T.H."/>
            <person name="Guo M.W."/>
        </authorList>
    </citation>
    <scope>NUCLEOTIDE SEQUENCE [LARGE SCALE GENOMIC DNA]</scope>
    <source>
        <strain evidence="13 14">2-bin</strain>
    </source>
</reference>
<evidence type="ECO:0000256" key="11">
    <source>
        <dbReference type="SAM" id="SignalP"/>
    </source>
</evidence>
<protein>
    <submittedName>
        <fullName evidence="13">Porin</fullName>
    </submittedName>
</protein>
<dbReference type="GO" id="GO:0046930">
    <property type="term" value="C:pore complex"/>
    <property type="evidence" value="ECO:0007669"/>
    <property type="project" value="UniProtKB-KW"/>
</dbReference>
<keyword evidence="4" id="KW-1134">Transmembrane beta strand</keyword>